<keyword evidence="7" id="KW-0411">Iron-sulfur</keyword>
<dbReference type="SFLD" id="SFLDG01070">
    <property type="entry name" value="PLP-dependent"/>
    <property type="match status" value="1"/>
</dbReference>
<keyword evidence="4" id="KW-0479">Metal-binding</keyword>
<dbReference type="InterPro" id="IPR058240">
    <property type="entry name" value="rSAM_sf"/>
</dbReference>
<evidence type="ECO:0000256" key="5">
    <source>
        <dbReference type="ARBA" id="ARBA00022898"/>
    </source>
</evidence>
<evidence type="ECO:0000256" key="7">
    <source>
        <dbReference type="ARBA" id="ARBA00023014"/>
    </source>
</evidence>
<dbReference type="GO" id="GO:0003824">
    <property type="term" value="F:catalytic activity"/>
    <property type="evidence" value="ECO:0007669"/>
    <property type="project" value="InterPro"/>
</dbReference>
<dbReference type="SUPFAM" id="SSF102114">
    <property type="entry name" value="Radical SAM enzymes"/>
    <property type="match status" value="1"/>
</dbReference>
<keyword evidence="6" id="KW-0408">Iron</keyword>
<feature type="domain" description="Radical SAM core" evidence="8">
    <location>
        <begin position="301"/>
        <end position="402"/>
    </location>
</feature>
<dbReference type="InterPro" id="IPR013785">
    <property type="entry name" value="Aldolase_TIM"/>
</dbReference>
<dbReference type="PANTHER" id="PTHR30538:SF0">
    <property type="entry name" value="L-LYSINE 2,3-AMINOMUTASE AQ_1632-RELATED"/>
    <property type="match status" value="1"/>
</dbReference>
<accession>A0A7V0T6H5</accession>
<dbReference type="GO" id="GO:0046872">
    <property type="term" value="F:metal ion binding"/>
    <property type="evidence" value="ECO:0007669"/>
    <property type="project" value="UniProtKB-KW"/>
</dbReference>
<evidence type="ECO:0000256" key="1">
    <source>
        <dbReference type="ARBA" id="ARBA00001933"/>
    </source>
</evidence>
<evidence type="ECO:0000313" key="9">
    <source>
        <dbReference type="EMBL" id="HDR00090.1"/>
    </source>
</evidence>
<dbReference type="GO" id="GO:0051539">
    <property type="term" value="F:4 iron, 4 sulfur cluster binding"/>
    <property type="evidence" value="ECO:0007669"/>
    <property type="project" value="UniProtKB-KW"/>
</dbReference>
<sequence length="593" mass="68547">MIPDFKRVWAANPDIRTLFEMSSRIGEARRRLFHYLNRQERRFLNAHYPVTDLELATALRAVSVMKNVIAVRNERKTRFSALRLLHDAARGLIGEDAAAPGFKEEFHHLFRAIRGESRLYPDLNAVPPPSLSGREAAVARSAKLDRLAEGVANRLDRYPHGLLPRVVRHRTVHRRRIMGLLDASESDWTDYRWHLRHIIRDPETLARIVRLTGTETEAITAARGAGIPFGITPHYASLMDRTQNRKDDHSVRAQVIPTTNYVSRLLRARDQGEHSLDFMHERETSPADLITRRYARIAILKPYNTCAQICVYCQRNWEITEPMAATAMPAPARLKAAIDWLAAHPAITEVLVTGGDPLVATTTYIERIMASLSRIEHVSRIRIGTRTPVTLPQRITPTLADAVARWHEPGRREVCLVTHIQHVYELTPETVTAVQRFRRRGIGVYNQLVFTREVSRRFEAVALRHHLRLIGVDPYYTFNTKGKEETEDFRVPIARLRQEQKEEARLMPGLERTDEAVYNIPGMGKNYLRGSQHHAVIMILPDGRRVYEFHPWEKRISPAPTYVDTDVSIWDYLEWLKSRGESPRDYRSIWYYW</sequence>
<dbReference type="PANTHER" id="PTHR30538">
    <property type="entry name" value="LYSINE 2,3-AMINOMUTASE-RELATED"/>
    <property type="match status" value="1"/>
</dbReference>
<keyword evidence="3" id="KW-0949">S-adenosyl-L-methionine</keyword>
<dbReference type="InterPro" id="IPR003739">
    <property type="entry name" value="Lys_aminomutase/Glu_NH3_mut"/>
</dbReference>
<dbReference type="Gene3D" id="6.10.140.1170">
    <property type="match status" value="1"/>
</dbReference>
<reference evidence="9" key="1">
    <citation type="journal article" date="2020" name="mSystems">
        <title>Genome- and Community-Level Interaction Insights into Carbon Utilization and Element Cycling Functions of Hydrothermarchaeota in Hydrothermal Sediment.</title>
        <authorList>
            <person name="Zhou Z."/>
            <person name="Liu Y."/>
            <person name="Xu W."/>
            <person name="Pan J."/>
            <person name="Luo Z.H."/>
            <person name="Li M."/>
        </authorList>
    </citation>
    <scope>NUCLEOTIDE SEQUENCE [LARGE SCALE GENOMIC DNA]</scope>
    <source>
        <strain evidence="9">SpSt-1182</strain>
    </source>
</reference>
<dbReference type="NCBIfam" id="TIGR00238">
    <property type="entry name" value="KamA family radical SAM protein"/>
    <property type="match status" value="1"/>
</dbReference>
<name>A0A7V0T6H5_UNCW3</name>
<evidence type="ECO:0000256" key="4">
    <source>
        <dbReference type="ARBA" id="ARBA00022723"/>
    </source>
</evidence>
<dbReference type="Gene3D" id="3.20.20.70">
    <property type="entry name" value="Aldolase class I"/>
    <property type="match status" value="1"/>
</dbReference>
<dbReference type="Pfam" id="PF04055">
    <property type="entry name" value="Radical_SAM"/>
    <property type="match status" value="1"/>
</dbReference>
<dbReference type="AlphaFoldDB" id="A0A7V0T6H5"/>
<keyword evidence="5" id="KW-0663">Pyridoxal phosphate</keyword>
<proteinExistence type="predicted"/>
<evidence type="ECO:0000256" key="6">
    <source>
        <dbReference type="ARBA" id="ARBA00023004"/>
    </source>
</evidence>
<comment type="cofactor">
    <cofactor evidence="1">
        <name>pyridoxal 5'-phosphate</name>
        <dbReference type="ChEBI" id="CHEBI:597326"/>
    </cofactor>
</comment>
<dbReference type="EMBL" id="DSBX01000274">
    <property type="protein sequence ID" value="HDR00090.1"/>
    <property type="molecule type" value="Genomic_DNA"/>
</dbReference>
<gene>
    <name evidence="9" type="ORF">ENN51_07405</name>
</gene>
<evidence type="ECO:0000256" key="2">
    <source>
        <dbReference type="ARBA" id="ARBA00022485"/>
    </source>
</evidence>
<comment type="caution">
    <text evidence="9">The sequence shown here is derived from an EMBL/GenBank/DDBJ whole genome shotgun (WGS) entry which is preliminary data.</text>
</comment>
<dbReference type="SFLD" id="SFLDS00029">
    <property type="entry name" value="Radical_SAM"/>
    <property type="match status" value="1"/>
</dbReference>
<dbReference type="Proteomes" id="UP000885672">
    <property type="component" value="Unassembled WGS sequence"/>
</dbReference>
<dbReference type="InterPro" id="IPR007197">
    <property type="entry name" value="rSAM"/>
</dbReference>
<evidence type="ECO:0000256" key="3">
    <source>
        <dbReference type="ARBA" id="ARBA00022691"/>
    </source>
</evidence>
<evidence type="ECO:0000259" key="8">
    <source>
        <dbReference type="Pfam" id="PF04055"/>
    </source>
</evidence>
<protein>
    <submittedName>
        <fullName evidence="9">KamA family radical SAM protein</fullName>
    </submittedName>
</protein>
<organism evidence="9">
    <name type="scientific">candidate division WOR-3 bacterium</name>
    <dbReference type="NCBI Taxonomy" id="2052148"/>
    <lineage>
        <taxon>Bacteria</taxon>
        <taxon>Bacteria division WOR-3</taxon>
    </lineage>
</organism>
<keyword evidence="2" id="KW-0004">4Fe-4S</keyword>